<keyword evidence="5 8" id="KW-0436">Ligase</keyword>
<keyword evidence="6 8" id="KW-0662">Pyridine nucleotide biosynthesis</keyword>
<protein>
    <recommendedName>
        <fullName evidence="3 8">Nicotinate phosphoribosyltransferase</fullName>
        <ecNumber evidence="3 8">6.3.4.21</ecNumber>
    </recommendedName>
</protein>
<dbReference type="SUPFAM" id="SSF54675">
    <property type="entry name" value="Nicotinate/Quinolinate PRTase N-terminal domain-like"/>
    <property type="match status" value="1"/>
</dbReference>
<dbReference type="PANTHER" id="PTHR11098">
    <property type="entry name" value="NICOTINATE PHOSPHORIBOSYLTRANSFERASE"/>
    <property type="match status" value="1"/>
</dbReference>
<dbReference type="Pfam" id="PF04095">
    <property type="entry name" value="NAPRTase"/>
    <property type="match status" value="1"/>
</dbReference>
<dbReference type="InterPro" id="IPR007229">
    <property type="entry name" value="Nic_PRibTrfase-Fam"/>
</dbReference>
<dbReference type="GO" id="GO:0034355">
    <property type="term" value="P:NAD+ biosynthetic process via the salvage pathway"/>
    <property type="evidence" value="ECO:0007669"/>
    <property type="project" value="TreeGrafter"/>
</dbReference>
<keyword evidence="4" id="KW-0597">Phosphoprotein</keyword>
<evidence type="ECO:0000256" key="6">
    <source>
        <dbReference type="ARBA" id="ARBA00022642"/>
    </source>
</evidence>
<dbReference type="AlphaFoldDB" id="A0A5C3R2G6"/>
<comment type="catalytic activity">
    <reaction evidence="7 8">
        <text>5-phospho-alpha-D-ribose 1-diphosphate + nicotinate + ATP + H2O = nicotinate beta-D-ribonucleotide + ADP + phosphate + diphosphate</text>
        <dbReference type="Rhea" id="RHEA:36163"/>
        <dbReference type="ChEBI" id="CHEBI:15377"/>
        <dbReference type="ChEBI" id="CHEBI:30616"/>
        <dbReference type="ChEBI" id="CHEBI:32544"/>
        <dbReference type="ChEBI" id="CHEBI:33019"/>
        <dbReference type="ChEBI" id="CHEBI:43474"/>
        <dbReference type="ChEBI" id="CHEBI:57502"/>
        <dbReference type="ChEBI" id="CHEBI:58017"/>
        <dbReference type="ChEBI" id="CHEBI:456216"/>
        <dbReference type="EC" id="6.3.4.21"/>
    </reaction>
</comment>
<dbReference type="EMBL" id="ML178814">
    <property type="protein sequence ID" value="TFL07898.1"/>
    <property type="molecule type" value="Genomic_DNA"/>
</dbReference>
<dbReference type="Gene3D" id="3.20.140.10">
    <property type="entry name" value="nicotinate phosphoribosyltransferase"/>
    <property type="match status" value="1"/>
</dbReference>
<dbReference type="STRING" id="1884261.A0A5C3R2G6"/>
<organism evidence="11 12">
    <name type="scientific">Pterulicium gracile</name>
    <dbReference type="NCBI Taxonomy" id="1884261"/>
    <lineage>
        <taxon>Eukaryota</taxon>
        <taxon>Fungi</taxon>
        <taxon>Dikarya</taxon>
        <taxon>Basidiomycota</taxon>
        <taxon>Agaricomycotina</taxon>
        <taxon>Agaricomycetes</taxon>
        <taxon>Agaricomycetidae</taxon>
        <taxon>Agaricales</taxon>
        <taxon>Pleurotineae</taxon>
        <taxon>Pterulaceae</taxon>
        <taxon>Pterulicium</taxon>
    </lineage>
</organism>
<comment type="pathway">
    <text evidence="1 8">Cofactor biosynthesis; NAD(+) biosynthesis; nicotinate D-ribonucleotide from nicotinate: step 1/1.</text>
</comment>
<comment type="similarity">
    <text evidence="2 8">Belongs to the NAPRTase family.</text>
</comment>
<dbReference type="InterPro" id="IPR041525">
    <property type="entry name" value="N/Namide_PRibTrfase"/>
</dbReference>
<dbReference type="GO" id="GO:0005829">
    <property type="term" value="C:cytosol"/>
    <property type="evidence" value="ECO:0007669"/>
    <property type="project" value="TreeGrafter"/>
</dbReference>
<proteinExistence type="inferred from homology"/>
<evidence type="ECO:0000256" key="8">
    <source>
        <dbReference type="RuleBase" id="RU003838"/>
    </source>
</evidence>
<dbReference type="Pfam" id="PF17767">
    <property type="entry name" value="NAPRTase_N"/>
    <property type="match status" value="1"/>
</dbReference>
<dbReference type="PANTHER" id="PTHR11098:SF1">
    <property type="entry name" value="NICOTINATE PHOSPHORIBOSYLTRANSFERASE"/>
    <property type="match status" value="1"/>
</dbReference>
<dbReference type="UniPathway" id="UPA00253">
    <property type="reaction ID" value="UER00457"/>
</dbReference>
<keyword evidence="12" id="KW-1185">Reference proteome</keyword>
<evidence type="ECO:0000259" key="10">
    <source>
        <dbReference type="Pfam" id="PF17767"/>
    </source>
</evidence>
<evidence type="ECO:0000256" key="4">
    <source>
        <dbReference type="ARBA" id="ARBA00022553"/>
    </source>
</evidence>
<evidence type="ECO:0000256" key="1">
    <source>
        <dbReference type="ARBA" id="ARBA00004952"/>
    </source>
</evidence>
<reference evidence="11 12" key="1">
    <citation type="journal article" date="2019" name="Nat. Ecol. Evol.">
        <title>Megaphylogeny resolves global patterns of mushroom evolution.</title>
        <authorList>
            <person name="Varga T."/>
            <person name="Krizsan K."/>
            <person name="Foldi C."/>
            <person name="Dima B."/>
            <person name="Sanchez-Garcia M."/>
            <person name="Sanchez-Ramirez S."/>
            <person name="Szollosi G.J."/>
            <person name="Szarkandi J.G."/>
            <person name="Papp V."/>
            <person name="Albert L."/>
            <person name="Andreopoulos W."/>
            <person name="Angelini C."/>
            <person name="Antonin V."/>
            <person name="Barry K.W."/>
            <person name="Bougher N.L."/>
            <person name="Buchanan P."/>
            <person name="Buyck B."/>
            <person name="Bense V."/>
            <person name="Catcheside P."/>
            <person name="Chovatia M."/>
            <person name="Cooper J."/>
            <person name="Damon W."/>
            <person name="Desjardin D."/>
            <person name="Finy P."/>
            <person name="Geml J."/>
            <person name="Haridas S."/>
            <person name="Hughes K."/>
            <person name="Justo A."/>
            <person name="Karasinski D."/>
            <person name="Kautmanova I."/>
            <person name="Kiss B."/>
            <person name="Kocsube S."/>
            <person name="Kotiranta H."/>
            <person name="LaButti K.M."/>
            <person name="Lechner B.E."/>
            <person name="Liimatainen K."/>
            <person name="Lipzen A."/>
            <person name="Lukacs Z."/>
            <person name="Mihaltcheva S."/>
            <person name="Morgado L.N."/>
            <person name="Niskanen T."/>
            <person name="Noordeloos M.E."/>
            <person name="Ohm R.A."/>
            <person name="Ortiz-Santana B."/>
            <person name="Ovrebo C."/>
            <person name="Racz N."/>
            <person name="Riley R."/>
            <person name="Savchenko A."/>
            <person name="Shiryaev A."/>
            <person name="Soop K."/>
            <person name="Spirin V."/>
            <person name="Szebenyi C."/>
            <person name="Tomsovsky M."/>
            <person name="Tulloss R.E."/>
            <person name="Uehling J."/>
            <person name="Grigoriev I.V."/>
            <person name="Vagvolgyi C."/>
            <person name="Papp T."/>
            <person name="Martin F.M."/>
            <person name="Miettinen O."/>
            <person name="Hibbett D.S."/>
            <person name="Nagy L.G."/>
        </authorList>
    </citation>
    <scope>NUCLEOTIDE SEQUENCE [LARGE SCALE GENOMIC DNA]</scope>
    <source>
        <strain evidence="11 12">CBS 309.79</strain>
    </source>
</reference>
<evidence type="ECO:0000256" key="3">
    <source>
        <dbReference type="ARBA" id="ARBA00013236"/>
    </source>
</evidence>
<comment type="function">
    <text evidence="8">Catalyzes the synthesis of beta-nicotinate D-ribonucleotide from nicotinate and 5-phospho-D-ribose 1-phosphate at the expense of ATP.</text>
</comment>
<dbReference type="InterPro" id="IPR040727">
    <property type="entry name" value="NAPRTase_N"/>
</dbReference>
<dbReference type="SUPFAM" id="SSF51690">
    <property type="entry name" value="Nicotinate/Quinolinate PRTase C-terminal domain-like"/>
    <property type="match status" value="1"/>
</dbReference>
<dbReference type="InterPro" id="IPR036068">
    <property type="entry name" value="Nicotinate_pribotase-like_C"/>
</dbReference>
<evidence type="ECO:0000256" key="5">
    <source>
        <dbReference type="ARBA" id="ARBA00022598"/>
    </source>
</evidence>
<keyword evidence="11" id="KW-0328">Glycosyltransferase</keyword>
<dbReference type="OrthoDB" id="193380at2759"/>
<name>A0A5C3R2G6_9AGAR</name>
<dbReference type="EC" id="6.3.4.21" evidence="3 8"/>
<feature type="domain" description="Nicotinate phosphoribosyltransferase N-terminal" evidence="10">
    <location>
        <begin position="7"/>
        <end position="135"/>
    </location>
</feature>
<evidence type="ECO:0000256" key="7">
    <source>
        <dbReference type="ARBA" id="ARBA00048668"/>
    </source>
</evidence>
<accession>A0A5C3R2G6</accession>
<dbReference type="NCBIfam" id="TIGR01514">
    <property type="entry name" value="NAPRTase"/>
    <property type="match status" value="1"/>
</dbReference>
<dbReference type="PIRSF" id="PIRSF000484">
    <property type="entry name" value="NAPRT"/>
    <property type="match status" value="1"/>
</dbReference>
<dbReference type="Proteomes" id="UP000305067">
    <property type="component" value="Unassembled WGS sequence"/>
</dbReference>
<evidence type="ECO:0000313" key="12">
    <source>
        <dbReference type="Proteomes" id="UP000305067"/>
    </source>
</evidence>
<gene>
    <name evidence="11" type="ORF">BDV98DRAFT_539986</name>
</gene>
<comment type="PTM">
    <text evidence="8">Transiently phosphorylated on a His residue during the reaction cycle. Phosphorylation strongly increases the affinity for substrates and increases the rate of nicotinate D-ribonucleotide production. Dephosphorylation regenerates the low-affinity form of the enzyme, leading to product release.</text>
</comment>
<evidence type="ECO:0000256" key="2">
    <source>
        <dbReference type="ARBA" id="ARBA00010897"/>
    </source>
</evidence>
<dbReference type="GO" id="GO:0004516">
    <property type="term" value="F:nicotinate phosphoribosyltransferase activity"/>
    <property type="evidence" value="ECO:0007669"/>
    <property type="project" value="UniProtKB-UniRule"/>
</dbReference>
<feature type="domain" description="Nicotinate/nicotinamide phosphoribosyltransferase" evidence="9">
    <location>
        <begin position="171"/>
        <end position="433"/>
    </location>
</feature>
<dbReference type="InterPro" id="IPR006406">
    <property type="entry name" value="Nic_PRibTrfase"/>
</dbReference>
<dbReference type="GO" id="GO:0016757">
    <property type="term" value="F:glycosyltransferase activity"/>
    <property type="evidence" value="ECO:0007669"/>
    <property type="project" value="UniProtKB-KW"/>
</dbReference>
<keyword evidence="11" id="KW-0808">Transferase</keyword>
<evidence type="ECO:0000259" key="9">
    <source>
        <dbReference type="Pfam" id="PF04095"/>
    </source>
</evidence>
<sequence>MAITSILDTDLYKLTMQQAVHTHFPTESAVYRFTNRTSSDRFSSTSTAAFRESVSAMGLLRLTKPERAFLEQASPYLKPAYLDYLENEFRFKPEQVHVDFFKEEERDGEEYGGVEVWTEGTWLETILWEVPLMASLCEAYFDNVDTDWDYDGQDEIAYKKTKAMLDAGCVFSEFGTRRRRSFKTHDIVVGAAARAAQDYEKEGGKKGKLVGTSNVYLAMKHKLMPSGTIAHEWFMGVAALRGYTHGTRAALELWESIYPFPLLLTLTDTFSSPIFFKSFTSPPITSKDQASGSEPYTDASLARRWRGLRQDSGDPFVFAPAAKVMYERVGLTEAEWREKVIVYSDGVSMEKAIKLREHCEEIGFKPMFGIGTNYTNEFMRKSSGGKERSPALNVVIKLAQVGGKPCVKISDELSKNTGNVEEVRKVKELFGLPTS</sequence>
<evidence type="ECO:0000313" key="11">
    <source>
        <dbReference type="EMBL" id="TFL07898.1"/>
    </source>
</evidence>